<dbReference type="InterPro" id="IPR041700">
    <property type="entry name" value="OMP_b-brl_3"/>
</dbReference>
<protein>
    <submittedName>
        <fullName evidence="3">Outer membrane protein beta-barrel family protein</fullName>
    </submittedName>
</protein>
<reference evidence="3 4" key="1">
    <citation type="submission" date="2017-05" db="EMBL/GenBank/DDBJ databases">
        <authorList>
            <person name="Varghese N."/>
            <person name="Submissions S."/>
        </authorList>
    </citation>
    <scope>NUCLEOTIDE SEQUENCE [LARGE SCALE GENOMIC DNA]</scope>
    <source>
        <strain evidence="3 4">DSM 28214</strain>
    </source>
</reference>
<evidence type="ECO:0000313" key="3">
    <source>
        <dbReference type="EMBL" id="SMP35664.1"/>
    </source>
</evidence>
<dbReference type="Proteomes" id="UP001157960">
    <property type="component" value="Unassembled WGS sequence"/>
</dbReference>
<name>A0ABY1PJU2_9FLAO</name>
<evidence type="ECO:0000259" key="2">
    <source>
        <dbReference type="Pfam" id="PF14905"/>
    </source>
</evidence>
<sequence length="902" mass="103179">MKRILWLTLFSFSFLLLSGQKFGINGKVFDSEKKAVENATIYLIKQKDSSLINYISTNKEGNFLLKTNEVKEPSILKIETTKSIPYAKVFDVINSSIDLGKIELKKIQITDIEEVKITAYPIKIKNDTIEFDASAIKVRPNSNIEELLKNINGVEIDKNGKITAYGKDVDQIMIDGKPFFDKAGKIALQNIPAEIIKNIQFTTTKTKEEEFIGKNPKSENTTINFNTDINKNNGFLSRLTVGYGSDERYEGNGFLSYFKDKRKISVILSSNNINSVGDSGDDGKTLRSSQSGNRMQGIQKSTTIGINYNDNLTKEIDLDALGIIHKNTNLQTSSKISRTTFLPDYSLKTNSDNQGASSSEQYNFNSSVKLIPDSLSTVYFSPILTHSEIKSTNLTESLTFRDNQLLNKSQYAGNQNQKSSSFTPNIHYFRRFGRKGRHLYLTLNTSISENKSENIANSQTFFFDNGNEDLSKRDLRNQLSKIKAQNNNYSFNAKYSEPISDSININFSLNYNSINIFNERIVNDFNMVTNQYSDYNLALSNSSDENNNQLSPQVTFELNKQKFNIWASTDMNFTTLKYHSYFNGQYYDLQRNFTLPGYNVGLQYKLSKTSKLNIYNSASFTIPSSQSLIPYLDESNPLITYKGNPNLKNSWSNSTSFYFNNFSLPKNINYHASFSFIYSNNDTANFSYYDDSGKQFVTYTNISGNKSANIGSGFNKTFKWNAQKLTVGSKANLSYTYNRGFINGQMYIGNSYVFTPGINLIYDKKDFLNIKSSYNLNYSFSNYKNYSIQSIKNTYQTFRIELTNYFLKTNLIVENDFEYNTSSNIAPGFKRDFYFLNSSIGCTFYKKQFTARIRVYDVLNQNQSVRRIISPSYIEDRDELILKRYVMFSLTMKLNKFAGKKK</sequence>
<evidence type="ECO:0000313" key="4">
    <source>
        <dbReference type="Proteomes" id="UP001157960"/>
    </source>
</evidence>
<dbReference type="RefSeq" id="WP_283423819.1">
    <property type="nucleotide sequence ID" value="NZ_FXTZ01000021.1"/>
</dbReference>
<proteinExistence type="predicted"/>
<feature type="region of interest" description="Disordered" evidence="1">
    <location>
        <begin position="277"/>
        <end position="298"/>
    </location>
</feature>
<keyword evidence="4" id="KW-1185">Reference proteome</keyword>
<accession>A0ABY1PJU2</accession>
<dbReference type="SUPFAM" id="SSF56935">
    <property type="entry name" value="Porins"/>
    <property type="match status" value="1"/>
</dbReference>
<feature type="domain" description="Outer membrane protein beta-barrel" evidence="2">
    <location>
        <begin position="431"/>
        <end position="891"/>
    </location>
</feature>
<feature type="compositionally biased region" description="Polar residues" evidence="1">
    <location>
        <begin position="286"/>
        <end position="298"/>
    </location>
</feature>
<evidence type="ECO:0000256" key="1">
    <source>
        <dbReference type="SAM" id="MobiDB-lite"/>
    </source>
</evidence>
<organism evidence="3 4">
    <name type="scientific">Chryseobacterium profundimaris</name>
    <dbReference type="NCBI Taxonomy" id="1387275"/>
    <lineage>
        <taxon>Bacteria</taxon>
        <taxon>Pseudomonadati</taxon>
        <taxon>Bacteroidota</taxon>
        <taxon>Flavobacteriia</taxon>
        <taxon>Flavobacteriales</taxon>
        <taxon>Weeksellaceae</taxon>
        <taxon>Chryseobacterium group</taxon>
        <taxon>Chryseobacterium</taxon>
    </lineage>
</organism>
<dbReference type="EMBL" id="FXTZ01000021">
    <property type="protein sequence ID" value="SMP35664.1"/>
    <property type="molecule type" value="Genomic_DNA"/>
</dbReference>
<gene>
    <name evidence="3" type="ORF">SAMN06264346_12133</name>
</gene>
<dbReference type="Pfam" id="PF14905">
    <property type="entry name" value="OMP_b-brl_3"/>
    <property type="match status" value="1"/>
</dbReference>
<comment type="caution">
    <text evidence="3">The sequence shown here is derived from an EMBL/GenBank/DDBJ whole genome shotgun (WGS) entry which is preliminary data.</text>
</comment>